<name>A0AAV5A0E6_9AGAM</name>
<proteinExistence type="predicted"/>
<evidence type="ECO:0000256" key="1">
    <source>
        <dbReference type="SAM" id="MobiDB-lite"/>
    </source>
</evidence>
<evidence type="ECO:0000313" key="3">
    <source>
        <dbReference type="EMBL" id="GJJ06882.1"/>
    </source>
</evidence>
<comment type="caution">
    <text evidence="3">The sequence shown here is derived from an EMBL/GenBank/DDBJ whole genome shotgun (WGS) entry which is preliminary data.</text>
</comment>
<gene>
    <name evidence="3" type="ORF">Clacol_001078</name>
</gene>
<evidence type="ECO:0000313" key="4">
    <source>
        <dbReference type="Proteomes" id="UP001050691"/>
    </source>
</evidence>
<dbReference type="InterPro" id="IPR001229">
    <property type="entry name" value="Jacalin-like_lectin_dom"/>
</dbReference>
<dbReference type="EMBL" id="BPWL01000002">
    <property type="protein sequence ID" value="GJJ06882.1"/>
    <property type="molecule type" value="Genomic_DNA"/>
</dbReference>
<organism evidence="3 4">
    <name type="scientific">Clathrus columnatus</name>
    <dbReference type="NCBI Taxonomy" id="1419009"/>
    <lineage>
        <taxon>Eukaryota</taxon>
        <taxon>Fungi</taxon>
        <taxon>Dikarya</taxon>
        <taxon>Basidiomycota</taxon>
        <taxon>Agaricomycotina</taxon>
        <taxon>Agaricomycetes</taxon>
        <taxon>Phallomycetidae</taxon>
        <taxon>Phallales</taxon>
        <taxon>Clathraceae</taxon>
        <taxon>Clathrus</taxon>
    </lineage>
</organism>
<evidence type="ECO:0000259" key="2">
    <source>
        <dbReference type="PROSITE" id="PS51752"/>
    </source>
</evidence>
<dbReference type="Gene3D" id="2.100.10.30">
    <property type="entry name" value="Jacalin-like lectin domain"/>
    <property type="match status" value="1"/>
</dbReference>
<dbReference type="Pfam" id="PF01419">
    <property type="entry name" value="Jacalin"/>
    <property type="match status" value="1"/>
</dbReference>
<dbReference type="AlphaFoldDB" id="A0AAV5A0E6"/>
<dbReference type="Proteomes" id="UP001050691">
    <property type="component" value="Unassembled WGS sequence"/>
</dbReference>
<accession>A0AAV5A0E6</accession>
<dbReference type="SUPFAM" id="SSF51101">
    <property type="entry name" value="Mannose-binding lectins"/>
    <property type="match status" value="1"/>
</dbReference>
<dbReference type="PROSITE" id="PS51752">
    <property type="entry name" value="JACALIN_LECTIN"/>
    <property type="match status" value="1"/>
</dbReference>
<keyword evidence="4" id="KW-1185">Reference proteome</keyword>
<feature type="region of interest" description="Disordered" evidence="1">
    <location>
        <begin position="1"/>
        <end position="20"/>
    </location>
</feature>
<feature type="domain" description="Jacalin-type lectin" evidence="2">
    <location>
        <begin position="6"/>
        <end position="128"/>
    </location>
</feature>
<feature type="compositionally biased region" description="Polar residues" evidence="1">
    <location>
        <begin position="1"/>
        <end position="12"/>
    </location>
</feature>
<reference evidence="3" key="1">
    <citation type="submission" date="2021-10" db="EMBL/GenBank/DDBJ databases">
        <title>De novo Genome Assembly of Clathrus columnatus (Basidiomycota, Fungi) Using Illumina and Nanopore Sequence Data.</title>
        <authorList>
            <person name="Ogiso-Tanaka E."/>
            <person name="Itagaki H."/>
            <person name="Hosoya T."/>
            <person name="Hosaka K."/>
        </authorList>
    </citation>
    <scope>NUCLEOTIDE SEQUENCE</scope>
    <source>
        <strain evidence="3">MO-923</strain>
    </source>
</reference>
<dbReference type="InterPro" id="IPR036404">
    <property type="entry name" value="Jacalin-like_lectin_dom_sf"/>
</dbReference>
<protein>
    <recommendedName>
        <fullName evidence="2">Jacalin-type lectin domain-containing protein</fullName>
    </recommendedName>
</protein>
<sequence>MSTPVFLPTSQKGGNGGTKYDDLATYPQITNYRLAKINYWTNSSIIRGIQFEWEGPRGEIFTGDVHGGSADTFRSFTLNPGERIVVITGRAGSRVDALTFITNQGKHDSSGSDLDACEAIFVVLENLE</sequence>